<evidence type="ECO:0000256" key="2">
    <source>
        <dbReference type="SAM" id="Phobius"/>
    </source>
</evidence>
<dbReference type="Gene3D" id="1.25.40.10">
    <property type="entry name" value="Tetratricopeptide repeat domain"/>
    <property type="match status" value="2"/>
</dbReference>
<dbReference type="EMBL" id="JBCLPP010000033">
    <property type="protein sequence ID" value="MEY8246110.1"/>
    <property type="molecule type" value="Genomic_DNA"/>
</dbReference>
<keyword evidence="2" id="KW-1133">Transmembrane helix</keyword>
<keyword evidence="2" id="KW-0812">Transmembrane</keyword>
<keyword evidence="2" id="KW-0472">Membrane</keyword>
<evidence type="ECO:0000313" key="4">
    <source>
        <dbReference type="EMBL" id="MEY8246110.1"/>
    </source>
</evidence>
<gene>
    <name evidence="4" type="ORF">AAK873_10855</name>
</gene>
<dbReference type="PROSITE" id="PS51257">
    <property type="entry name" value="PROKAR_LIPOPROTEIN"/>
    <property type="match status" value="1"/>
</dbReference>
<evidence type="ECO:0000256" key="3">
    <source>
        <dbReference type="SAM" id="SignalP"/>
    </source>
</evidence>
<proteinExistence type="predicted"/>
<feature type="coiled-coil region" evidence="1">
    <location>
        <begin position="387"/>
        <end position="414"/>
    </location>
</feature>
<evidence type="ECO:0000313" key="5">
    <source>
        <dbReference type="Proteomes" id="UP001565200"/>
    </source>
</evidence>
<comment type="caution">
    <text evidence="4">The sequence shown here is derived from an EMBL/GenBank/DDBJ whole genome shotgun (WGS) entry which is preliminary data.</text>
</comment>
<reference evidence="4 5" key="1">
    <citation type="submission" date="2024-03" db="EMBL/GenBank/DDBJ databases">
        <title>Mouse gut bacterial collection (mGBC) of GemPharmatech.</title>
        <authorList>
            <person name="He Y."/>
            <person name="Dong L."/>
            <person name="Wu D."/>
            <person name="Gao X."/>
            <person name="Lin Z."/>
        </authorList>
    </citation>
    <scope>NUCLEOTIDE SEQUENCE [LARGE SCALE GENOMIC DNA]</scope>
    <source>
        <strain evidence="4 5">54-13</strain>
    </source>
</reference>
<keyword evidence="5" id="KW-1185">Reference proteome</keyword>
<dbReference type="SUPFAM" id="SSF46894">
    <property type="entry name" value="C-terminal effector domain of the bipartite response regulators"/>
    <property type="match status" value="1"/>
</dbReference>
<keyword evidence="3" id="KW-0732">Signal</keyword>
<dbReference type="InterPro" id="IPR016032">
    <property type="entry name" value="Sig_transdc_resp-reg_C-effctor"/>
</dbReference>
<evidence type="ECO:0000256" key="1">
    <source>
        <dbReference type="SAM" id="Coils"/>
    </source>
</evidence>
<dbReference type="InterPro" id="IPR011990">
    <property type="entry name" value="TPR-like_helical_dom_sf"/>
</dbReference>
<dbReference type="RefSeq" id="WP_147438808.1">
    <property type="nucleotide sequence ID" value="NZ_JBCLPP010000033.1"/>
</dbReference>
<feature type="transmembrane region" description="Helical" evidence="2">
    <location>
        <begin position="349"/>
        <end position="369"/>
    </location>
</feature>
<keyword evidence="1" id="KW-0175">Coiled coil</keyword>
<dbReference type="Proteomes" id="UP001565200">
    <property type="component" value="Unassembled WGS sequence"/>
</dbReference>
<name>A0ABV4D0V4_9BACT</name>
<protein>
    <recommendedName>
        <fullName evidence="6">Tetratricopeptide repeat protein</fullName>
    </recommendedName>
</protein>
<dbReference type="SUPFAM" id="SSF48452">
    <property type="entry name" value="TPR-like"/>
    <property type="match status" value="1"/>
</dbReference>
<evidence type="ECO:0008006" key="6">
    <source>
        <dbReference type="Google" id="ProtNLM"/>
    </source>
</evidence>
<feature type="chain" id="PRO_5045493961" description="Tetratricopeptide repeat protein" evidence="3">
    <location>
        <begin position="21"/>
        <end position="518"/>
    </location>
</feature>
<sequence>MMKSLTLIFAIMLLGSVACSDKTEVRTVDELSLHKRSYILFNDGAPIDTCIAMQRRAVDEVRAGTSDEDPVDVLSQLGFFYTRAGDYRNGFELLQEAADYRLAHGESKGTGDIKLYGNLSNLYCRFDMLDESFKMSDAAIAASLKNNGRLLNDLYRMRAMLHNKTGEDDSVFHYYELALDALKDKDDESYKNMLAVGINSDKGGWLIEHYDRYPDSLDRAVGYVEKAIATGGRDMTMERFMLGLGYVRQSRVDEGIKLMERSLSEFEESCDDESVAWATQWLMTVYSETGRINELARMYPRYREVNDTILNREKLNALIASDVKWRAEQKEEENRMLNIELSSARQRLFMVRIIIVLVVLLFGAAALYVRQRSKSARNKRMVMQQRMEELMLTQKQLNGRIEALSEELLNAAHREVVGNVSRLLVPSVLSGEDELKFRKSFAALYPRFLLGLRHDYPSLTPNDELVCMLIYLKQSTDEISLCLGISRASVNSARYRIRTKMALSKETDLDEFLTSRGA</sequence>
<organism evidence="4 5">
    <name type="scientific">Heminiphilus faecis</name>
    <dbReference type="NCBI Taxonomy" id="2601703"/>
    <lineage>
        <taxon>Bacteria</taxon>
        <taxon>Pseudomonadati</taxon>
        <taxon>Bacteroidota</taxon>
        <taxon>Bacteroidia</taxon>
        <taxon>Bacteroidales</taxon>
        <taxon>Muribaculaceae</taxon>
        <taxon>Heminiphilus</taxon>
    </lineage>
</organism>
<feature type="signal peptide" evidence="3">
    <location>
        <begin position="1"/>
        <end position="20"/>
    </location>
</feature>
<accession>A0ABV4D0V4</accession>